<evidence type="ECO:0000313" key="1">
    <source>
        <dbReference type="EMBL" id="GED68658.1"/>
    </source>
</evidence>
<dbReference type="InterPro" id="IPR018697">
    <property type="entry name" value="DUF2199"/>
</dbReference>
<reference evidence="1 2" key="1">
    <citation type="submission" date="2019-06" db="EMBL/GenBank/DDBJ databases">
        <title>Whole genome shotgun sequence of Brevibacillus reuszeri NBRC 15719.</title>
        <authorList>
            <person name="Hosoyama A."/>
            <person name="Uohara A."/>
            <person name="Ohji S."/>
            <person name="Ichikawa N."/>
        </authorList>
    </citation>
    <scope>NUCLEOTIDE SEQUENCE [LARGE SCALE GENOMIC DNA]</scope>
    <source>
        <strain evidence="1 2">NBRC 15719</strain>
    </source>
</reference>
<name>A0ABQ0TP78_9BACL</name>
<evidence type="ECO:0000313" key="2">
    <source>
        <dbReference type="Proteomes" id="UP000319578"/>
    </source>
</evidence>
<evidence type="ECO:0008006" key="3">
    <source>
        <dbReference type="Google" id="ProtNLM"/>
    </source>
</evidence>
<keyword evidence="2" id="KW-1185">Reference proteome</keyword>
<dbReference type="Proteomes" id="UP000319578">
    <property type="component" value="Unassembled WGS sequence"/>
</dbReference>
<dbReference type="Pfam" id="PF09965">
    <property type="entry name" value="DUF2199"/>
    <property type="match status" value="1"/>
</dbReference>
<accession>A0ABQ0TP78</accession>
<protein>
    <recommendedName>
        <fullName evidence="3">DUF2199 domain-containing protein</fullName>
    </recommendedName>
</protein>
<organism evidence="1 2">
    <name type="scientific">Brevibacillus reuszeri</name>
    <dbReference type="NCBI Taxonomy" id="54915"/>
    <lineage>
        <taxon>Bacteria</taxon>
        <taxon>Bacillati</taxon>
        <taxon>Bacillota</taxon>
        <taxon>Bacilli</taxon>
        <taxon>Bacillales</taxon>
        <taxon>Paenibacillaceae</taxon>
        <taxon>Brevibacillus</taxon>
    </lineage>
</organism>
<dbReference type="EMBL" id="BJON01000009">
    <property type="protein sequence ID" value="GED68658.1"/>
    <property type="molecule type" value="Genomic_DNA"/>
</dbReference>
<comment type="caution">
    <text evidence="1">The sequence shown here is derived from an EMBL/GenBank/DDBJ whole genome shotgun (WGS) entry which is preliminary data.</text>
</comment>
<gene>
    <name evidence="1" type="ORF">BRE01_23600</name>
</gene>
<sequence length="205" mass="23722">MTTRIAVLVRCENSYNLIKLENSYGNEFTKWGSNMTYQTEYTCACCGNVHHELPLSYGSPAPALWFSLPPEERDERCLMNDELCVIDDEHFFVRGCIEIPVLESDETFIWNVWVSLSKENFKRTFLYWEEEGRENELEPMFGWLSTSLSCYPGTTLHLKTHVHTRPVGVRPLIELEQTDHPLSIEQRNGITRARVIEIAEALCQG</sequence>
<proteinExistence type="predicted"/>